<dbReference type="OrthoDB" id="1896086at2759"/>
<dbReference type="GeneID" id="25976732"/>
<protein>
    <recommendedName>
        <fullName evidence="3">SGNH hydrolase-type esterase domain-containing protein</fullName>
    </recommendedName>
</protein>
<organism evidence="5">
    <name type="scientific">Grosmannia clavigera (strain kw1407 / UAMH 11150)</name>
    <name type="common">Blue stain fungus</name>
    <name type="synonym">Graphiocladiella clavigera</name>
    <dbReference type="NCBI Taxonomy" id="655863"/>
    <lineage>
        <taxon>Eukaryota</taxon>
        <taxon>Fungi</taxon>
        <taxon>Dikarya</taxon>
        <taxon>Ascomycota</taxon>
        <taxon>Pezizomycotina</taxon>
        <taxon>Sordariomycetes</taxon>
        <taxon>Sordariomycetidae</taxon>
        <taxon>Ophiostomatales</taxon>
        <taxon>Ophiostomataceae</taxon>
        <taxon>Leptographium</taxon>
    </lineage>
</organism>
<dbReference type="Gene3D" id="3.40.50.1110">
    <property type="entry name" value="SGNH hydrolase"/>
    <property type="match status" value="1"/>
</dbReference>
<dbReference type="InParanoid" id="F0XAQ1"/>
<feature type="signal peptide" evidence="2">
    <location>
        <begin position="1"/>
        <end position="24"/>
    </location>
</feature>
<dbReference type="InterPro" id="IPR036514">
    <property type="entry name" value="SGNH_hydro_sf"/>
</dbReference>
<feature type="chain" id="PRO_5003260340" description="SGNH hydrolase-type esterase domain-containing protein" evidence="2">
    <location>
        <begin position="25"/>
        <end position="696"/>
    </location>
</feature>
<feature type="domain" description="SGNH hydrolase-type esterase" evidence="3">
    <location>
        <begin position="65"/>
        <end position="178"/>
    </location>
</feature>
<dbReference type="GO" id="GO:0016788">
    <property type="term" value="F:hydrolase activity, acting on ester bonds"/>
    <property type="evidence" value="ECO:0007669"/>
    <property type="project" value="InterPro"/>
</dbReference>
<name>F0XAQ1_GROCL</name>
<dbReference type="STRING" id="655863.F0XAQ1"/>
<evidence type="ECO:0000313" key="5">
    <source>
        <dbReference type="Proteomes" id="UP000007796"/>
    </source>
</evidence>
<proteinExistence type="predicted"/>
<dbReference type="RefSeq" id="XP_014175025.1">
    <property type="nucleotide sequence ID" value="XM_014319550.1"/>
</dbReference>
<gene>
    <name evidence="4" type="ORF">CMQ_3612</name>
</gene>
<feature type="region of interest" description="Disordered" evidence="1">
    <location>
        <begin position="397"/>
        <end position="418"/>
    </location>
</feature>
<evidence type="ECO:0000259" key="3">
    <source>
        <dbReference type="Pfam" id="PF13472"/>
    </source>
</evidence>
<evidence type="ECO:0000256" key="1">
    <source>
        <dbReference type="SAM" id="MobiDB-lite"/>
    </source>
</evidence>
<dbReference type="PANTHER" id="PTHR37981:SF1">
    <property type="entry name" value="SGNH HYDROLASE-TYPE ESTERASE DOMAIN-CONTAINING PROTEIN"/>
    <property type="match status" value="1"/>
</dbReference>
<dbReference type="InterPro" id="IPR037460">
    <property type="entry name" value="SEST-like"/>
</dbReference>
<dbReference type="GO" id="GO:0006629">
    <property type="term" value="P:lipid metabolic process"/>
    <property type="evidence" value="ECO:0007669"/>
    <property type="project" value="TreeGrafter"/>
</dbReference>
<accession>F0XAQ1</accession>
<evidence type="ECO:0000256" key="2">
    <source>
        <dbReference type="SAM" id="SignalP"/>
    </source>
</evidence>
<dbReference type="InterPro" id="IPR013830">
    <property type="entry name" value="SGNH_hydro"/>
</dbReference>
<sequence length="696" mass="77099">MTMASLRTFWLAALALSSAPLAAGHPRGGRQGTNMTTSTSPNLVGALLRRDTDPTDFSWISKWAAIGDSYTAGIGSGQQLGIPLTDDWYCSRYSYSWVKILNYAFGPTVTDFQYPACSGARTEQIYNQVIDLSGQLDLVMLTAGGNDLCLATMITNCILLAWRGEDVCQQIIDKAQENIDTILKDNIRDILSALNSVVKTDGYVVYSGYAPFFDTTSEDCADLSKQYWAIKEWWWWSYWFSSPLKLTIDRRNKFNTLVANINQAISDVVDEYSTDTAIQYKITYSDWSDWGGIVDGQMCSPSGVGLYPEPNQAELQFIKRNTYVKPKSYRELRRSEDASANADDKMRAAAEAAIGGEMTEAQRQHFLDHLEAKWAKVDIYDSLLYKSRSPRAEVLHKLNPRAPSPPNCPGDDSTDPTLGVGLPDKLAANFHPNERGHENMAAFAMENLVWLRAQALGVDDPVCHVNTDIFTCWQPDGKKAFASGDRMNENYKDFCNTVDKDHPSDTLNWAKSKTYHAGTQDEHEISVQLSNGASTWDKAQCLDSFSRIINGCDGNDPNNPLDFKFGGNYVRGDYTYQVNPKHDRTLVKAPTGDCKGSYKPLWGSYTLRGSGWSGYDFGADTLLPSAKSCVGGGITNWHFDYCLDGDDSCGGFEWKATFRTPIWVRTRCFNNDKVQKGAGGSTNGVGWGSVGCSGSD</sequence>
<evidence type="ECO:0000313" key="4">
    <source>
        <dbReference type="EMBL" id="EFX05543.1"/>
    </source>
</evidence>
<dbReference type="HOGENOM" id="CLU_032618_0_0_1"/>
<keyword evidence="2" id="KW-0732">Signal</keyword>
<dbReference type="eggNOG" id="ENOG502QVBV">
    <property type="taxonomic scope" value="Eukaryota"/>
</dbReference>
<dbReference type="EMBL" id="GL629735">
    <property type="protein sequence ID" value="EFX05543.1"/>
    <property type="molecule type" value="Genomic_DNA"/>
</dbReference>
<dbReference type="CDD" id="cd01823">
    <property type="entry name" value="SEST_like"/>
    <property type="match status" value="1"/>
</dbReference>
<dbReference type="PANTHER" id="PTHR37981">
    <property type="entry name" value="LIPASE 2"/>
    <property type="match status" value="1"/>
</dbReference>
<reference evidence="4 5" key="1">
    <citation type="journal article" date="2011" name="Proc. Natl. Acad. Sci. U.S.A.">
        <title>Genome and transcriptome analyses of the mountain pine beetle-fungal symbiont Grosmannia clavigera, a lodgepole pine pathogen.</title>
        <authorList>
            <person name="DiGuistini S."/>
            <person name="Wang Y."/>
            <person name="Liao N.Y."/>
            <person name="Taylor G."/>
            <person name="Tanguay P."/>
            <person name="Feau N."/>
            <person name="Henrissat B."/>
            <person name="Chan S.K."/>
            <person name="Hesse-Orce U."/>
            <person name="Alamouti S.M."/>
            <person name="Tsui C.K.M."/>
            <person name="Docking R.T."/>
            <person name="Levasseur A."/>
            <person name="Haridas S."/>
            <person name="Robertson G."/>
            <person name="Birol I."/>
            <person name="Holt R.A."/>
            <person name="Marra M.A."/>
            <person name="Hamelin R.C."/>
            <person name="Hirst M."/>
            <person name="Jones S.J.M."/>
            <person name="Bohlmann J."/>
            <person name="Breuil C."/>
        </authorList>
    </citation>
    <scope>NUCLEOTIDE SEQUENCE [LARGE SCALE GENOMIC DNA]</scope>
    <source>
        <strain evidence="5">kw1407 / UAMH 11150</strain>
    </source>
</reference>
<dbReference type="AlphaFoldDB" id="F0XAQ1"/>
<dbReference type="Pfam" id="PF13472">
    <property type="entry name" value="Lipase_GDSL_2"/>
    <property type="match status" value="1"/>
</dbReference>
<dbReference type="SUPFAM" id="SSF52266">
    <property type="entry name" value="SGNH hydrolase"/>
    <property type="match status" value="1"/>
</dbReference>
<dbReference type="Pfam" id="PF18647">
    <property type="entry name" value="Fungal_lectin_2"/>
    <property type="match status" value="1"/>
</dbReference>
<keyword evidence="5" id="KW-1185">Reference proteome</keyword>
<dbReference type="Proteomes" id="UP000007796">
    <property type="component" value="Unassembled WGS sequence"/>
</dbReference>